<reference evidence="1 2" key="1">
    <citation type="submission" date="2021-01" db="EMBL/GenBank/DDBJ databases">
        <title>Whole genome shotgun sequence of Actinoplanes durhamensis NBRC 14914.</title>
        <authorList>
            <person name="Komaki H."/>
            <person name="Tamura T."/>
        </authorList>
    </citation>
    <scope>NUCLEOTIDE SEQUENCE [LARGE SCALE GENOMIC DNA]</scope>
    <source>
        <strain evidence="1 2">NBRC 14914</strain>
    </source>
</reference>
<evidence type="ECO:0000313" key="1">
    <source>
        <dbReference type="EMBL" id="GIE04725.1"/>
    </source>
</evidence>
<evidence type="ECO:0000313" key="2">
    <source>
        <dbReference type="Proteomes" id="UP000637628"/>
    </source>
</evidence>
<organism evidence="1 2">
    <name type="scientific">Paractinoplanes durhamensis</name>
    <dbReference type="NCBI Taxonomy" id="113563"/>
    <lineage>
        <taxon>Bacteria</taxon>
        <taxon>Bacillati</taxon>
        <taxon>Actinomycetota</taxon>
        <taxon>Actinomycetes</taxon>
        <taxon>Micromonosporales</taxon>
        <taxon>Micromonosporaceae</taxon>
        <taxon>Paractinoplanes</taxon>
    </lineage>
</organism>
<dbReference type="SUPFAM" id="SSF56112">
    <property type="entry name" value="Protein kinase-like (PK-like)"/>
    <property type="match status" value="1"/>
</dbReference>
<evidence type="ECO:0008006" key="3">
    <source>
        <dbReference type="Google" id="ProtNLM"/>
    </source>
</evidence>
<dbReference type="InterPro" id="IPR011009">
    <property type="entry name" value="Kinase-like_dom_sf"/>
</dbReference>
<dbReference type="EMBL" id="BOML01000050">
    <property type="protein sequence ID" value="GIE04725.1"/>
    <property type="molecule type" value="Genomic_DNA"/>
</dbReference>
<keyword evidence="2" id="KW-1185">Reference proteome</keyword>
<dbReference type="Proteomes" id="UP000637628">
    <property type="component" value="Unassembled WGS sequence"/>
</dbReference>
<dbReference type="RefSeq" id="WP_203731725.1">
    <property type="nucleotide sequence ID" value="NZ_BAAATX010000021.1"/>
</dbReference>
<sequence>MPSEGPAVHLAQDLDGRRVAVKLIRSGPAADPEFRARFRSEVNRARQVPPFCTAADIFAWGVLVAYASTGRTPFAADNPVGKIRTQEPDLTGLSGPIRDLAAVAG</sequence>
<protein>
    <recommendedName>
        <fullName evidence="3">Serine/threonine protein kinase</fullName>
    </recommendedName>
</protein>
<name>A0ABQ3Z4G9_9ACTN</name>
<dbReference type="Gene3D" id="3.30.200.20">
    <property type="entry name" value="Phosphorylase Kinase, domain 1"/>
    <property type="match status" value="1"/>
</dbReference>
<comment type="caution">
    <text evidence="1">The sequence shown here is derived from an EMBL/GenBank/DDBJ whole genome shotgun (WGS) entry which is preliminary data.</text>
</comment>
<accession>A0ABQ3Z4G9</accession>
<proteinExistence type="predicted"/>
<gene>
    <name evidence="1" type="ORF">Adu01nite_60750</name>
</gene>